<feature type="transmembrane region" description="Helical" evidence="8">
    <location>
        <begin position="121"/>
        <end position="138"/>
    </location>
</feature>
<evidence type="ECO:0000256" key="5">
    <source>
        <dbReference type="ARBA" id="ARBA00023136"/>
    </source>
</evidence>
<keyword evidence="11" id="KW-1185">Reference proteome</keyword>
<feature type="transmembrane region" description="Helical" evidence="8">
    <location>
        <begin position="144"/>
        <end position="162"/>
    </location>
</feature>
<dbReference type="Pfam" id="PF13515">
    <property type="entry name" value="FUSC_2"/>
    <property type="match status" value="1"/>
</dbReference>
<protein>
    <submittedName>
        <fullName evidence="10">FUSC family protein</fullName>
    </submittedName>
</protein>
<feature type="domain" description="Integral membrane bound transporter" evidence="9">
    <location>
        <begin position="35"/>
        <end position="157"/>
    </location>
</feature>
<gene>
    <name evidence="10" type="ORF">P8627_03530</name>
</gene>
<comment type="similarity">
    <text evidence="6">Belongs to the YccS/YhfK family.</text>
</comment>
<evidence type="ECO:0000259" key="9">
    <source>
        <dbReference type="Pfam" id="PF13515"/>
    </source>
</evidence>
<reference evidence="10 11" key="1">
    <citation type="submission" date="2023-04" db="EMBL/GenBank/DDBJ databases">
        <title>Jannaschia ovalis sp. nov., a marine bacterium isolated from sea tidal flat.</title>
        <authorList>
            <person name="Kwon D.Y."/>
            <person name="Kim J.-J."/>
        </authorList>
    </citation>
    <scope>NUCLEOTIDE SEQUENCE [LARGE SCALE GENOMIC DNA]</scope>
    <source>
        <strain evidence="10 11">GRR-S6-38</strain>
    </source>
</reference>
<comment type="subcellular location">
    <subcellularLocation>
        <location evidence="1">Cell membrane</location>
        <topology evidence="1">Multi-pass membrane protein</topology>
    </subcellularLocation>
</comment>
<evidence type="ECO:0000256" key="6">
    <source>
        <dbReference type="ARBA" id="ARBA00043993"/>
    </source>
</evidence>
<keyword evidence="3 8" id="KW-0812">Transmembrane</keyword>
<evidence type="ECO:0000256" key="4">
    <source>
        <dbReference type="ARBA" id="ARBA00022989"/>
    </source>
</evidence>
<keyword evidence="2" id="KW-1003">Cell membrane</keyword>
<keyword evidence="4 8" id="KW-1133">Transmembrane helix</keyword>
<evidence type="ECO:0000256" key="1">
    <source>
        <dbReference type="ARBA" id="ARBA00004651"/>
    </source>
</evidence>
<sequence>MLGPVLDRLERRGVDRVKARDAIRRAVQATTGAVLAWTVLRLLPLEGYFVGILAAVLIVQPSADGTLHSAKARVMATVVGCAVGLACLLILPPGWGAITGLAVAMLILNVTATFRPDWTYGIVAAVALATAQGADLWAQALDRVLSIAVGAAIGIAVASLLWRDRARARFDRHMRAALEALADNACEATAKSTRAEPDTNLSAAPRFHQRLRLAREALDVMALDESDGLRARADAAAELMGAIEFLNRAAATPADLSGDPELGDALDRFRQAVAEDLRDPATIGGSDSDPTEGPVTQAQRDVSARVEAREVSDPRSATTLAFAMDEVDRALIALYRAWSPG</sequence>
<dbReference type="PANTHER" id="PTHR30509">
    <property type="entry name" value="P-HYDROXYBENZOIC ACID EFFLUX PUMP SUBUNIT-RELATED"/>
    <property type="match status" value="1"/>
</dbReference>
<evidence type="ECO:0000313" key="11">
    <source>
        <dbReference type="Proteomes" id="UP001243420"/>
    </source>
</evidence>
<evidence type="ECO:0000313" key="10">
    <source>
        <dbReference type="EMBL" id="WGH79348.1"/>
    </source>
</evidence>
<feature type="transmembrane region" description="Helical" evidence="8">
    <location>
        <begin position="72"/>
        <end position="91"/>
    </location>
</feature>
<dbReference type="InterPro" id="IPR049453">
    <property type="entry name" value="Memb_transporter_dom"/>
</dbReference>
<feature type="compositionally biased region" description="Basic and acidic residues" evidence="7">
    <location>
        <begin position="302"/>
        <end position="311"/>
    </location>
</feature>
<feature type="region of interest" description="Disordered" evidence="7">
    <location>
        <begin position="278"/>
        <end position="311"/>
    </location>
</feature>
<dbReference type="RefSeq" id="WP_279966200.1">
    <property type="nucleotide sequence ID" value="NZ_CP122537.1"/>
</dbReference>
<dbReference type="EMBL" id="CP122537">
    <property type="protein sequence ID" value="WGH79348.1"/>
    <property type="molecule type" value="Genomic_DNA"/>
</dbReference>
<proteinExistence type="inferred from homology"/>
<dbReference type="Proteomes" id="UP001243420">
    <property type="component" value="Chromosome"/>
</dbReference>
<keyword evidence="5 8" id="KW-0472">Membrane</keyword>
<dbReference type="PANTHER" id="PTHR30509:SF9">
    <property type="entry name" value="MULTIDRUG RESISTANCE PROTEIN MDTO"/>
    <property type="match status" value="1"/>
</dbReference>
<name>A0ABY8LGW9_9RHOB</name>
<feature type="transmembrane region" description="Helical" evidence="8">
    <location>
        <begin position="42"/>
        <end position="60"/>
    </location>
</feature>
<evidence type="ECO:0000256" key="3">
    <source>
        <dbReference type="ARBA" id="ARBA00022692"/>
    </source>
</evidence>
<evidence type="ECO:0000256" key="7">
    <source>
        <dbReference type="SAM" id="MobiDB-lite"/>
    </source>
</evidence>
<feature type="transmembrane region" description="Helical" evidence="8">
    <location>
        <begin position="97"/>
        <end position="114"/>
    </location>
</feature>
<organism evidence="10 11">
    <name type="scientific">Jannaschia ovalis</name>
    <dbReference type="NCBI Taxonomy" id="3038773"/>
    <lineage>
        <taxon>Bacteria</taxon>
        <taxon>Pseudomonadati</taxon>
        <taxon>Pseudomonadota</taxon>
        <taxon>Alphaproteobacteria</taxon>
        <taxon>Rhodobacterales</taxon>
        <taxon>Roseobacteraceae</taxon>
        <taxon>Jannaschia</taxon>
    </lineage>
</organism>
<evidence type="ECO:0000256" key="2">
    <source>
        <dbReference type="ARBA" id="ARBA00022475"/>
    </source>
</evidence>
<accession>A0ABY8LGW9</accession>
<evidence type="ECO:0000256" key="8">
    <source>
        <dbReference type="SAM" id="Phobius"/>
    </source>
</evidence>